<evidence type="ECO:0000256" key="2">
    <source>
        <dbReference type="ARBA" id="ARBA00022512"/>
    </source>
</evidence>
<dbReference type="InterPro" id="IPR023827">
    <property type="entry name" value="Peptidase_S8_Asp-AS"/>
</dbReference>
<dbReference type="RefSeq" id="WP_065248536.1">
    <property type="nucleotide sequence ID" value="NZ_CP012117.1"/>
</dbReference>
<evidence type="ECO:0000256" key="9">
    <source>
        <dbReference type="PIRSR" id="PIRSR615500-1"/>
    </source>
</evidence>
<keyword evidence="5 14" id="KW-0732">Signal</keyword>
<feature type="transmembrane region" description="Helical" evidence="13">
    <location>
        <begin position="1820"/>
        <end position="1839"/>
    </location>
</feature>
<keyword evidence="2" id="KW-0134">Cell wall</keyword>
<feature type="region of interest" description="Disordered" evidence="12">
    <location>
        <begin position="1734"/>
        <end position="1811"/>
    </location>
</feature>
<dbReference type="Gene3D" id="3.30.70.80">
    <property type="entry name" value="Peptidase S8 propeptide/proteinase inhibitor I9"/>
    <property type="match status" value="1"/>
</dbReference>
<keyword evidence="7 10" id="KW-0378">Hydrolase</keyword>
<dbReference type="InterPro" id="IPR046450">
    <property type="entry name" value="PA_dom_sf"/>
</dbReference>
<evidence type="ECO:0000256" key="5">
    <source>
        <dbReference type="ARBA" id="ARBA00022729"/>
    </source>
</evidence>
<dbReference type="GO" id="GO:0006508">
    <property type="term" value="P:proteolysis"/>
    <property type="evidence" value="ECO:0007669"/>
    <property type="project" value="UniProtKB-KW"/>
</dbReference>
<evidence type="ECO:0000256" key="13">
    <source>
        <dbReference type="SAM" id="Phobius"/>
    </source>
</evidence>
<dbReference type="PROSITE" id="PS51892">
    <property type="entry name" value="SUBTILASE"/>
    <property type="match status" value="1"/>
</dbReference>
<dbReference type="STRING" id="1630135.DAD186_20190"/>
<evidence type="ECO:0000256" key="12">
    <source>
        <dbReference type="SAM" id="MobiDB-lite"/>
    </source>
</evidence>
<dbReference type="PANTHER" id="PTHR43806:SF11">
    <property type="entry name" value="CEREVISIN-RELATED"/>
    <property type="match status" value="1"/>
</dbReference>
<dbReference type="InterPro" id="IPR034216">
    <property type="entry name" value="C5a_Peptidase"/>
</dbReference>
<dbReference type="SUPFAM" id="SSF52743">
    <property type="entry name" value="Subtilisin-like"/>
    <property type="match status" value="1"/>
</dbReference>
<evidence type="ECO:0008006" key="20">
    <source>
        <dbReference type="Google" id="ProtNLM"/>
    </source>
</evidence>
<dbReference type="InterPro" id="IPR036852">
    <property type="entry name" value="Peptidase_S8/S53_dom_sf"/>
</dbReference>
<feature type="signal peptide" evidence="14">
    <location>
        <begin position="1"/>
        <end position="24"/>
    </location>
</feature>
<feature type="active site" description="Charge relay system" evidence="9 10">
    <location>
        <position position="545"/>
    </location>
</feature>
<dbReference type="CDD" id="cd07475">
    <property type="entry name" value="Peptidases_S8_C5a_Peptidase"/>
    <property type="match status" value="1"/>
</dbReference>
<dbReference type="PRINTS" id="PR00723">
    <property type="entry name" value="SUBTILISIN"/>
</dbReference>
<dbReference type="InterPro" id="IPR003137">
    <property type="entry name" value="PA_domain"/>
</dbReference>
<feature type="chain" id="PRO_5038368044" description="S8 family serine peptidase" evidence="14">
    <location>
        <begin position="25"/>
        <end position="1847"/>
    </location>
</feature>
<feature type="region of interest" description="Disordered" evidence="12">
    <location>
        <begin position="1464"/>
        <end position="1499"/>
    </location>
</feature>
<dbReference type="InterPro" id="IPR015500">
    <property type="entry name" value="Peptidase_S8_subtilisin-rel"/>
</dbReference>
<feature type="compositionally biased region" description="Basic and acidic residues" evidence="12">
    <location>
        <begin position="1768"/>
        <end position="1777"/>
    </location>
</feature>
<dbReference type="PANTHER" id="PTHR43806">
    <property type="entry name" value="PEPTIDASE S8"/>
    <property type="match status" value="1"/>
</dbReference>
<feature type="active site" description="Charge relay system" evidence="9 10">
    <location>
        <position position="217"/>
    </location>
</feature>
<evidence type="ECO:0000259" key="15">
    <source>
        <dbReference type="Pfam" id="PF00082"/>
    </source>
</evidence>
<dbReference type="Pfam" id="PF06280">
    <property type="entry name" value="fn3_5"/>
    <property type="match status" value="1"/>
</dbReference>
<organism evidence="18 19">
    <name type="scientific">Dermabacter vaginalis</name>
    <dbReference type="NCBI Taxonomy" id="1630135"/>
    <lineage>
        <taxon>Bacteria</taxon>
        <taxon>Bacillati</taxon>
        <taxon>Actinomycetota</taxon>
        <taxon>Actinomycetes</taxon>
        <taxon>Micrococcales</taxon>
        <taxon>Dermabacteraceae</taxon>
        <taxon>Dermabacter</taxon>
    </lineage>
</organism>
<comment type="similarity">
    <text evidence="1 10 11">Belongs to the peptidase S8 family.</text>
</comment>
<keyword evidence="3" id="KW-0964">Secreted</keyword>
<sequence>MRFPVLKRAAAACVAALTALTLTAAPVAAQPHGNEPPKDPAHVESNSSKDRVAVLVTLKNQPGSPSTNGENRNLREQIRLINTWSKAYGIEVDRQFGFLVNGFSATMPAANMAKLQAEPAVDSVRRERQYERTEYEAREMEQVSAAFENYGVDGSGMVVAVIDSGVDPTHEDMRIDDGVDTKIDTVNPNGKFTKKIPEGYNYADENYEFWDTTTSQHGMHVAGIVAANAPDGKKGGLEGVAPNAQILSLKVFSNGANPYASDSDLIAAIEDAVKLKADVINLSLGSTNGVKWDSDGSNLALKKAEEMGVLAVISSGNDGLNFSETGGTDDALGKLDDGTVGTPGIQGNALTVASVDNNVVSTPRGFYNDGDDHPFGYQLQIGEATNKPYEVAHLGLGKKEDYPDGTDLSGKIALIERGEISFTEKFQRAIDHGAAGVLVFNSEEGGEAFAGMAGIEDFTIIGGSLKHSTGVAIRDAIAKGGDTPVTVRLTNEVGSEANPTAAQASTFSSWGTTPNLEFEPEIAGIGGSVYSTLNDNKYGTKSGTSMAAPNISGMSALLLENYAERYPDLSGPERLARARTALMNTAIPVKNGEHVAPPRQVGAGLAQMANALDTNVYATVDGEAAVELKEVNSVREFTVTLTNHSGEAVTYDIPAQTVLNETNAKGEETTSVVSHESLQASEKSVTVPANGTANVTFTLKPDLSAGDHFIEGYAVLTSKSVPTLSVPYFGFVGDWNAEPIVAEQGHGWDALGVKSEVTGLSTTLDLFGSPYPSTLPEGGWLSPNGDGTRDEASAALAMMRNAADVEFSVLTEDGKPLVELGATHSVPRTIAGDVLEVKNKLAPEGSTLINGGTFDGRMWDPAKGEFVNVPEGRYIYRVKSRLSEDFDWQTVDMPFGIDVTPPEVSVGELENGTITITIDDKLSGANPSLSVIDATGEGLPVKANGDGTYTVTVKDAQASKYLWFIASDNAYNKVEFRKVLVDDDPLVLLNTKTYNDPEFVFGNASDAYVDGKFQLSGTVTSQVAKVEVEGKSYEVTNGGFTALVDVKPDAENSITAKAFTKAGEEIDSETLTFYYDAQPASVDISASNLDEDGRIIPNEDGSITIKGTIKDPEPSNPVAKKGGLWAGVNWDFVGAEPDGSFEVTTSSVEEGEPFFVLQAGDNANFTYLVVEISGRVKGSKATPTPEFENLECLQGFALCLVSPESGDLSEDGSTYTLRGKGGQPGSTVTLTPGARAEGEHVGSLEPITATVGEDGTFTAKVPIQTGENHYEYVVTNPEGEVKGRQILNIWFDVNAPTVRFDSPNLVNGTLFTNKDEVTFAGSAEDDGWGYSLRVNNQQAVDIHVPNAIGPEANRREFSETVAVADGDTILVSFADSVGNTRVAAIPVIVDKVAPEVAIDTVGDGERITDGRTLTVSAADPHLASLNARFAGATADGNLTREFVNESVPLDAEKVTVENVLVDIDEVDDGEDSKPQAEHADGVEAPAEDTVTPGEGDDVTAEGTLAVPETTHLSGELETSSLPAGRYTVSATSADFAGNEGSETRTFDVDAEPVIEGEDALSLTVNRKDLANDEALAAQVLEGYSVSDDGAVLPDGTVVKGDTTSLALREGTILAPGENTVALVATDAAGRQVVRNVKVTIELEQVTLHTGDLSATSTFRSNDVLAADIASENGVHTIAVSNAFGPLEATFTLPAPEGSTVALVREDGTVEPIGSTWTDGTLTWVGSSHGTYRVVEPARTDGGDDGKEIIAPAKPGPKGGSGDAGAGAHPDKPGDSGRAEGSGGSGEGEGPTAPGSPRGKNPSRGKAKGASGFMPRTGAEVAGLMLVGGALVAGGAVLVVSRRRGHRL</sequence>
<evidence type="ECO:0000256" key="14">
    <source>
        <dbReference type="SAM" id="SignalP"/>
    </source>
</evidence>
<feature type="active site" description="Charge relay system" evidence="9 10">
    <location>
        <position position="163"/>
    </location>
</feature>
<gene>
    <name evidence="18" type="ORF">DAD186_20190</name>
</gene>
<reference evidence="18 19" key="1">
    <citation type="submission" date="2015-06" db="EMBL/GenBank/DDBJ databases">
        <title>Investigation of pathophysiology for high-risk pregnancy and development of treatment modality based on it.</title>
        <authorList>
            <person name="Kim B.-C."/>
            <person name="Lim S."/>
        </authorList>
    </citation>
    <scope>NUCLEOTIDE SEQUENCE [LARGE SCALE GENOMIC DNA]</scope>
    <source>
        <strain evidence="18 19">AD1-86</strain>
    </source>
</reference>
<dbReference type="PROSITE" id="PS00138">
    <property type="entry name" value="SUBTILASE_SER"/>
    <property type="match status" value="1"/>
</dbReference>
<evidence type="ECO:0000256" key="8">
    <source>
        <dbReference type="ARBA" id="ARBA00022825"/>
    </source>
</evidence>
<evidence type="ECO:0000256" key="10">
    <source>
        <dbReference type="PROSITE-ProRule" id="PRU01240"/>
    </source>
</evidence>
<evidence type="ECO:0000256" key="3">
    <source>
        <dbReference type="ARBA" id="ARBA00022525"/>
    </source>
</evidence>
<accession>A0A1B0ZKT3</accession>
<evidence type="ECO:0000313" key="19">
    <source>
        <dbReference type="Proteomes" id="UP000092596"/>
    </source>
</evidence>
<protein>
    <recommendedName>
        <fullName evidence="20">S8 family serine peptidase</fullName>
    </recommendedName>
</protein>
<evidence type="ECO:0000256" key="6">
    <source>
        <dbReference type="ARBA" id="ARBA00022737"/>
    </source>
</evidence>
<dbReference type="InterPro" id="IPR013783">
    <property type="entry name" value="Ig-like_fold"/>
</dbReference>
<dbReference type="InterPro" id="IPR022398">
    <property type="entry name" value="Peptidase_S8_His-AS"/>
</dbReference>
<keyword evidence="4 10" id="KW-0645">Protease</keyword>
<evidence type="ECO:0000313" key="18">
    <source>
        <dbReference type="EMBL" id="ANP28569.1"/>
    </source>
</evidence>
<dbReference type="KEGG" id="dva:DAD186_20190"/>
<dbReference type="Gene3D" id="2.60.40.10">
    <property type="entry name" value="Immunoglobulins"/>
    <property type="match status" value="2"/>
</dbReference>
<evidence type="ECO:0000256" key="4">
    <source>
        <dbReference type="ARBA" id="ARBA00022670"/>
    </source>
</evidence>
<keyword evidence="8 10" id="KW-0720">Serine protease</keyword>
<dbReference type="Gene3D" id="3.40.50.200">
    <property type="entry name" value="Peptidase S8/S53 domain"/>
    <property type="match status" value="1"/>
</dbReference>
<dbReference type="GO" id="GO:0004252">
    <property type="term" value="F:serine-type endopeptidase activity"/>
    <property type="evidence" value="ECO:0007669"/>
    <property type="project" value="UniProtKB-UniRule"/>
</dbReference>
<evidence type="ECO:0000259" key="17">
    <source>
        <dbReference type="Pfam" id="PF06280"/>
    </source>
</evidence>
<keyword evidence="13" id="KW-1133">Transmembrane helix</keyword>
<dbReference type="InterPro" id="IPR010435">
    <property type="entry name" value="C5a/SBT2-like_Fn3"/>
</dbReference>
<dbReference type="Gene3D" id="2.60.40.1710">
    <property type="entry name" value="Subtilisin-like superfamily"/>
    <property type="match status" value="1"/>
</dbReference>
<dbReference type="InterPro" id="IPR000209">
    <property type="entry name" value="Peptidase_S8/S53_dom"/>
</dbReference>
<dbReference type="InterPro" id="IPR037045">
    <property type="entry name" value="S8pro/Inhibitor_I9_sf"/>
</dbReference>
<feature type="compositionally biased region" description="Gly residues" evidence="12">
    <location>
        <begin position="1779"/>
        <end position="1788"/>
    </location>
</feature>
<keyword evidence="6" id="KW-0677">Repeat</keyword>
<dbReference type="Proteomes" id="UP000092596">
    <property type="component" value="Chromosome"/>
</dbReference>
<feature type="domain" description="PA" evidence="16">
    <location>
        <begin position="399"/>
        <end position="471"/>
    </location>
</feature>
<keyword evidence="13" id="KW-0812">Transmembrane</keyword>
<feature type="domain" description="C5a peptidase/Subtilisin-like protease SBT2-like Fn3-like" evidence="17">
    <location>
        <begin position="626"/>
        <end position="728"/>
    </location>
</feature>
<dbReference type="GO" id="GO:0016020">
    <property type="term" value="C:membrane"/>
    <property type="evidence" value="ECO:0007669"/>
    <property type="project" value="InterPro"/>
</dbReference>
<dbReference type="GO" id="GO:0005975">
    <property type="term" value="P:carbohydrate metabolic process"/>
    <property type="evidence" value="ECO:0007669"/>
    <property type="project" value="UniProtKB-ARBA"/>
</dbReference>
<dbReference type="PROSITE" id="PS00136">
    <property type="entry name" value="SUBTILASE_ASP"/>
    <property type="match status" value="1"/>
</dbReference>
<dbReference type="Pfam" id="PF02225">
    <property type="entry name" value="PA"/>
    <property type="match status" value="1"/>
</dbReference>
<dbReference type="PROSITE" id="PS00137">
    <property type="entry name" value="SUBTILASE_HIS"/>
    <property type="match status" value="1"/>
</dbReference>
<dbReference type="InterPro" id="IPR023828">
    <property type="entry name" value="Peptidase_S8_Ser-AS"/>
</dbReference>
<keyword evidence="13" id="KW-0472">Membrane</keyword>
<evidence type="ECO:0000256" key="11">
    <source>
        <dbReference type="RuleBase" id="RU003355"/>
    </source>
</evidence>
<feature type="compositionally biased region" description="Basic and acidic residues" evidence="12">
    <location>
        <begin position="1471"/>
        <end position="1481"/>
    </location>
</feature>
<feature type="compositionally biased region" description="Basic and acidic residues" evidence="12">
    <location>
        <begin position="1735"/>
        <end position="1747"/>
    </location>
</feature>
<dbReference type="PATRIC" id="fig|1630135.4.peg.2018"/>
<evidence type="ECO:0000256" key="1">
    <source>
        <dbReference type="ARBA" id="ARBA00011073"/>
    </source>
</evidence>
<dbReference type="InterPro" id="IPR050131">
    <property type="entry name" value="Peptidase_S8_subtilisin-like"/>
</dbReference>
<dbReference type="Gene3D" id="3.50.30.30">
    <property type="match status" value="1"/>
</dbReference>
<feature type="domain" description="Peptidase S8/S53" evidence="15">
    <location>
        <begin position="154"/>
        <end position="604"/>
    </location>
</feature>
<dbReference type="SUPFAM" id="SSF52025">
    <property type="entry name" value="PA domain"/>
    <property type="match status" value="1"/>
</dbReference>
<name>A0A1B0ZKT3_9MICO</name>
<dbReference type="EMBL" id="CP012117">
    <property type="protein sequence ID" value="ANP28569.1"/>
    <property type="molecule type" value="Genomic_DNA"/>
</dbReference>
<evidence type="ECO:0000259" key="16">
    <source>
        <dbReference type="Pfam" id="PF02225"/>
    </source>
</evidence>
<dbReference type="Pfam" id="PF00082">
    <property type="entry name" value="Peptidase_S8"/>
    <property type="match status" value="1"/>
</dbReference>
<evidence type="ECO:0000256" key="7">
    <source>
        <dbReference type="ARBA" id="ARBA00022801"/>
    </source>
</evidence>
<proteinExistence type="inferred from homology"/>